<gene>
    <name evidence="1" type="ORF">KAK10_08595</name>
</gene>
<dbReference type="EMBL" id="JAGMVS010000072">
    <property type="protein sequence ID" value="MCM2437966.1"/>
    <property type="molecule type" value="Genomic_DNA"/>
</dbReference>
<proteinExistence type="predicted"/>
<comment type="caution">
    <text evidence="1">The sequence shown here is derived from an EMBL/GenBank/DDBJ whole genome shotgun (WGS) entry which is preliminary data.</text>
</comment>
<accession>A0ABT0VJG5</accession>
<evidence type="ECO:0000313" key="1">
    <source>
        <dbReference type="EMBL" id="MCM2437966.1"/>
    </source>
</evidence>
<name>A0ABT0VJG5_9LACO</name>
<protein>
    <submittedName>
        <fullName evidence="1">Uncharacterized protein</fullName>
    </submittedName>
</protein>
<keyword evidence="2" id="KW-1185">Reference proteome</keyword>
<dbReference type="Proteomes" id="UP001057481">
    <property type="component" value="Unassembled WGS sequence"/>
</dbReference>
<sequence>MFTGVAFVIILALQVLFGVLADLWHIPTNENQKLVMDEFRKTYYLAAVLGNNTQGNQSYIDKLSQFSALSLLSKVERVLIDIANIDFNPDFVRLLI</sequence>
<evidence type="ECO:0000313" key="2">
    <source>
        <dbReference type="Proteomes" id="UP001057481"/>
    </source>
</evidence>
<reference evidence="1" key="1">
    <citation type="submission" date="2021-04" db="EMBL/GenBank/DDBJ databases">
        <title>Taxonomic assessment of Weissella genus.</title>
        <authorList>
            <person name="Fanelli F."/>
            <person name="Chieffi D."/>
            <person name="Dell'Aquila A."/>
            <person name="Gyu-Sung C."/>
            <person name="Franz C.M.A.P."/>
            <person name="Fusco V."/>
        </authorList>
    </citation>
    <scope>NUCLEOTIDE SEQUENCE</scope>
    <source>
        <strain evidence="1">LMG 25373</strain>
    </source>
</reference>
<organism evidence="1 2">
    <name type="scientific">Periweissella beninensis</name>
    <dbReference type="NCBI Taxonomy" id="504936"/>
    <lineage>
        <taxon>Bacteria</taxon>
        <taxon>Bacillati</taxon>
        <taxon>Bacillota</taxon>
        <taxon>Bacilli</taxon>
        <taxon>Lactobacillales</taxon>
        <taxon>Lactobacillaceae</taxon>
        <taxon>Periweissella</taxon>
    </lineage>
</organism>